<accession>A0A2M8FAY2</accession>
<dbReference type="PANTHER" id="PTHR31272:SF4">
    <property type="entry name" value="CYTOCHROME C-TYPE BIOGENESIS PROTEIN HI_1454-RELATED"/>
    <property type="match status" value="1"/>
</dbReference>
<sequence>MVHFFLSTIGEKDVASYTVTTMDITLIVPVFLAGLLTFFAPCTLPLVPGYLGFISGVSLGDIKKGTVGTLVRKKILLNGLLYVIGFGVVFVLLGTAFGAGGAVLGKYRLILSRVGGVVIILFGLFMLDLPLFKRFAFLQRDTRFHTSLKPGKPLSSLLFGATFAFGWTPCIGPILGTVLVLAANGSTALQGAFLLSIFSLGLALPFLAIAFGIGHALQYIQKITKYLRIISIVGGVFLIFIGVLLLFNSMGVWTAMFYRFFDVFHYTKLLEFM</sequence>
<name>A0A2M8FAY2_9BACT</name>
<evidence type="ECO:0000256" key="6">
    <source>
        <dbReference type="SAM" id="Phobius"/>
    </source>
</evidence>
<evidence type="ECO:0000256" key="5">
    <source>
        <dbReference type="ARBA" id="ARBA00023136"/>
    </source>
</evidence>
<evidence type="ECO:0000256" key="4">
    <source>
        <dbReference type="ARBA" id="ARBA00022989"/>
    </source>
</evidence>
<dbReference type="GO" id="GO:0017004">
    <property type="term" value="P:cytochrome complex assembly"/>
    <property type="evidence" value="ECO:0007669"/>
    <property type="project" value="InterPro"/>
</dbReference>
<feature type="domain" description="Cytochrome C biogenesis protein transmembrane" evidence="7">
    <location>
        <begin position="26"/>
        <end position="246"/>
    </location>
</feature>
<keyword evidence="4 6" id="KW-1133">Transmembrane helix</keyword>
<evidence type="ECO:0000313" key="9">
    <source>
        <dbReference type="Proteomes" id="UP000231456"/>
    </source>
</evidence>
<feature type="transmembrane region" description="Helical" evidence="6">
    <location>
        <begin position="75"/>
        <end position="104"/>
    </location>
</feature>
<evidence type="ECO:0000256" key="2">
    <source>
        <dbReference type="ARBA" id="ARBA00006143"/>
    </source>
</evidence>
<dbReference type="GO" id="GO:0016020">
    <property type="term" value="C:membrane"/>
    <property type="evidence" value="ECO:0007669"/>
    <property type="project" value="UniProtKB-SubCell"/>
</dbReference>
<dbReference type="InterPro" id="IPR003834">
    <property type="entry name" value="Cyt_c_assmbl_TM_dom"/>
</dbReference>
<evidence type="ECO:0000259" key="7">
    <source>
        <dbReference type="Pfam" id="PF02683"/>
    </source>
</evidence>
<dbReference type="InterPro" id="IPR051790">
    <property type="entry name" value="Cytochrome_c-biogenesis_DsbD"/>
</dbReference>
<dbReference type="Proteomes" id="UP000231456">
    <property type="component" value="Unassembled WGS sequence"/>
</dbReference>
<evidence type="ECO:0000313" key="8">
    <source>
        <dbReference type="EMBL" id="PJC52895.1"/>
    </source>
</evidence>
<reference evidence="9" key="1">
    <citation type="submission" date="2017-09" db="EMBL/GenBank/DDBJ databases">
        <title>Depth-based differentiation of microbial function through sediment-hosted aquifers and enrichment of novel symbionts in the deep terrestrial subsurface.</title>
        <authorList>
            <person name="Probst A.J."/>
            <person name="Ladd B."/>
            <person name="Jarett J.K."/>
            <person name="Geller-Mcgrath D.E."/>
            <person name="Sieber C.M.K."/>
            <person name="Emerson J.B."/>
            <person name="Anantharaman K."/>
            <person name="Thomas B.C."/>
            <person name="Malmstrom R."/>
            <person name="Stieglmeier M."/>
            <person name="Klingl A."/>
            <person name="Woyke T."/>
            <person name="Ryan C.M."/>
            <person name="Banfield J.F."/>
        </authorList>
    </citation>
    <scope>NUCLEOTIDE SEQUENCE [LARGE SCALE GENOMIC DNA]</scope>
</reference>
<feature type="transmembrane region" description="Helical" evidence="6">
    <location>
        <begin position="193"/>
        <end position="214"/>
    </location>
</feature>
<proteinExistence type="inferred from homology"/>
<keyword evidence="5 6" id="KW-0472">Membrane</keyword>
<feature type="transmembrane region" description="Helical" evidence="6">
    <location>
        <begin position="26"/>
        <end position="54"/>
    </location>
</feature>
<dbReference type="AlphaFoldDB" id="A0A2M8FAY2"/>
<evidence type="ECO:0000256" key="3">
    <source>
        <dbReference type="ARBA" id="ARBA00022692"/>
    </source>
</evidence>
<comment type="subcellular location">
    <subcellularLocation>
        <location evidence="1">Membrane</location>
        <topology evidence="1">Multi-pass membrane protein</topology>
    </subcellularLocation>
</comment>
<feature type="transmembrane region" description="Helical" evidence="6">
    <location>
        <begin position="226"/>
        <end position="247"/>
    </location>
</feature>
<organism evidence="8 9">
    <name type="scientific">Candidatus Magasanikbacteria bacterium CG_4_9_14_0_2_um_filter_42_11</name>
    <dbReference type="NCBI Taxonomy" id="1974643"/>
    <lineage>
        <taxon>Bacteria</taxon>
        <taxon>Candidatus Magasanikiibacteriota</taxon>
    </lineage>
</organism>
<feature type="transmembrane region" description="Helical" evidence="6">
    <location>
        <begin position="153"/>
        <end position="181"/>
    </location>
</feature>
<gene>
    <name evidence="8" type="ORF">CO030_00490</name>
</gene>
<dbReference type="PANTHER" id="PTHR31272">
    <property type="entry name" value="CYTOCHROME C-TYPE BIOGENESIS PROTEIN HI_1454-RELATED"/>
    <property type="match status" value="1"/>
</dbReference>
<dbReference type="Pfam" id="PF02683">
    <property type="entry name" value="DsbD_TM"/>
    <property type="match status" value="1"/>
</dbReference>
<dbReference type="EMBL" id="PFRH01000018">
    <property type="protein sequence ID" value="PJC52895.1"/>
    <property type="molecule type" value="Genomic_DNA"/>
</dbReference>
<feature type="transmembrane region" description="Helical" evidence="6">
    <location>
        <begin position="110"/>
        <end position="132"/>
    </location>
</feature>
<keyword evidence="3 6" id="KW-0812">Transmembrane</keyword>
<protein>
    <submittedName>
        <fullName evidence="8">Cytochrome C biogenesis protein</fullName>
    </submittedName>
</protein>
<evidence type="ECO:0000256" key="1">
    <source>
        <dbReference type="ARBA" id="ARBA00004141"/>
    </source>
</evidence>
<comment type="caution">
    <text evidence="8">The sequence shown here is derived from an EMBL/GenBank/DDBJ whole genome shotgun (WGS) entry which is preliminary data.</text>
</comment>
<comment type="similarity">
    <text evidence="2">Belongs to the DsbD family.</text>
</comment>